<evidence type="ECO:0000256" key="1">
    <source>
        <dbReference type="SAM" id="SignalP"/>
    </source>
</evidence>
<dbReference type="Pfam" id="PF07969">
    <property type="entry name" value="Amidohydro_3"/>
    <property type="match status" value="1"/>
</dbReference>
<dbReference type="PANTHER" id="PTHR22642:SF2">
    <property type="entry name" value="PROTEIN LONG AFTER FAR-RED 3"/>
    <property type="match status" value="1"/>
</dbReference>
<proteinExistence type="predicted"/>
<dbReference type="PROSITE" id="PS51257">
    <property type="entry name" value="PROKAR_LIPOPROTEIN"/>
    <property type="match status" value="1"/>
</dbReference>
<reference evidence="3 4" key="1">
    <citation type="submission" date="2020-02" db="EMBL/GenBank/DDBJ databases">
        <title>Aliifodinibius halophilus 2W32, complete genome.</title>
        <authorList>
            <person name="Li Y."/>
            <person name="Wu S."/>
        </authorList>
    </citation>
    <scope>NUCLEOTIDE SEQUENCE [LARGE SCALE GENOMIC DNA]</scope>
    <source>
        <strain evidence="3 4">2W32</strain>
    </source>
</reference>
<dbReference type="SUPFAM" id="SSF51556">
    <property type="entry name" value="Metallo-dependent hydrolases"/>
    <property type="match status" value="1"/>
</dbReference>
<keyword evidence="3" id="KW-0378">Hydrolase</keyword>
<sequence>MSIIRFPAILLVLFAFISFSCQKSDKTETTVIENVKGYTFYDGDLKEFSAIAFENGKVIDVYSDTTFKSNGSTKIIDGDGKVMLPGLIDAHGHVMGLGFQQMNADLTGTQSLDEALSKVEEYAAKYSDINWVQGRGWNHTHWDIGRFPTAEELDKAENERPVWLARVDGHAGWANSKAMELAGITAETKAPKGGKIIRDEDGEPTGVFVDAAMSLVEAEIPEPTDKERKLAFEKALQQMRSHGLTGAHDAGVSVEAWELYKDFADNGKLTTRIYGMISGAGETFDKLSEGGPVNSYADDKLALRSVKLYSDGALGSRGAAMIEPYSDDQDNKGLLFLSEEELTGKILKTASAGYQANVHAIGDRANRVALNSFENVKDSLGEQGLRHRVEHAQIVSPKDIPRFKELNIIASMQPTHATSDMNMAEDRVGAERIKGGYAWQTFWDQGTVVASGSDFPVENVNPFYGLYSAITRQDHQGNPEGGWYPSERLSRAQALKSFTLNAAYAGHQEEVLGSLEPGKWADFILVDRDIFEVPAIEIWETKVLESWVAGEQVYSAEQ</sequence>
<keyword evidence="1" id="KW-0732">Signal</keyword>
<dbReference type="EMBL" id="JAALLS010000018">
    <property type="protein sequence ID" value="NGP89328.1"/>
    <property type="molecule type" value="Genomic_DNA"/>
</dbReference>
<dbReference type="AlphaFoldDB" id="A0A6M1SZN5"/>
<dbReference type="Gene3D" id="3.20.20.140">
    <property type="entry name" value="Metal-dependent hydrolases"/>
    <property type="match status" value="1"/>
</dbReference>
<feature type="signal peptide" evidence="1">
    <location>
        <begin position="1"/>
        <end position="23"/>
    </location>
</feature>
<name>A0A6M1SZN5_9BACT</name>
<dbReference type="PANTHER" id="PTHR22642">
    <property type="entry name" value="IMIDAZOLONEPROPIONASE"/>
    <property type="match status" value="1"/>
</dbReference>
<dbReference type="InterPro" id="IPR013108">
    <property type="entry name" value="Amidohydro_3"/>
</dbReference>
<dbReference type="GO" id="GO:0016810">
    <property type="term" value="F:hydrolase activity, acting on carbon-nitrogen (but not peptide) bonds"/>
    <property type="evidence" value="ECO:0007669"/>
    <property type="project" value="InterPro"/>
</dbReference>
<dbReference type="Gene3D" id="2.30.40.10">
    <property type="entry name" value="Urease, subunit C, domain 1"/>
    <property type="match status" value="1"/>
</dbReference>
<evidence type="ECO:0000259" key="2">
    <source>
        <dbReference type="Pfam" id="PF07969"/>
    </source>
</evidence>
<gene>
    <name evidence="3" type="ORF">G3569_13295</name>
</gene>
<protein>
    <submittedName>
        <fullName evidence="3">Amidohydrolase</fullName>
    </submittedName>
</protein>
<dbReference type="RefSeq" id="WP_165269939.1">
    <property type="nucleotide sequence ID" value="NZ_JAALLS010000018.1"/>
</dbReference>
<organism evidence="3 4">
    <name type="scientific">Fodinibius halophilus</name>
    <dbReference type="NCBI Taxonomy" id="1736908"/>
    <lineage>
        <taxon>Bacteria</taxon>
        <taxon>Pseudomonadati</taxon>
        <taxon>Balneolota</taxon>
        <taxon>Balneolia</taxon>
        <taxon>Balneolales</taxon>
        <taxon>Balneolaceae</taxon>
        <taxon>Fodinibius</taxon>
    </lineage>
</organism>
<accession>A0A6M1SZN5</accession>
<dbReference type="Proteomes" id="UP000479132">
    <property type="component" value="Unassembled WGS sequence"/>
</dbReference>
<evidence type="ECO:0000313" key="4">
    <source>
        <dbReference type="Proteomes" id="UP000479132"/>
    </source>
</evidence>
<dbReference type="InterPro" id="IPR011059">
    <property type="entry name" value="Metal-dep_hydrolase_composite"/>
</dbReference>
<dbReference type="SUPFAM" id="SSF51338">
    <property type="entry name" value="Composite domain of metallo-dependent hydrolases"/>
    <property type="match status" value="1"/>
</dbReference>
<evidence type="ECO:0000313" key="3">
    <source>
        <dbReference type="EMBL" id="NGP89328.1"/>
    </source>
</evidence>
<keyword evidence="4" id="KW-1185">Reference proteome</keyword>
<dbReference type="Gene3D" id="3.10.310.70">
    <property type="match status" value="1"/>
</dbReference>
<feature type="domain" description="Amidohydrolase 3" evidence="2">
    <location>
        <begin position="74"/>
        <end position="554"/>
    </location>
</feature>
<dbReference type="CDD" id="cd01300">
    <property type="entry name" value="YtcJ_like"/>
    <property type="match status" value="1"/>
</dbReference>
<dbReference type="InterPro" id="IPR032466">
    <property type="entry name" value="Metal_Hydrolase"/>
</dbReference>
<comment type="caution">
    <text evidence="3">The sequence shown here is derived from an EMBL/GenBank/DDBJ whole genome shotgun (WGS) entry which is preliminary data.</text>
</comment>
<feature type="chain" id="PRO_5026707764" evidence="1">
    <location>
        <begin position="24"/>
        <end position="558"/>
    </location>
</feature>
<dbReference type="InterPro" id="IPR033932">
    <property type="entry name" value="YtcJ-like"/>
</dbReference>